<organism evidence="3 4">
    <name type="scientific">Psychroflexus salinarum</name>
    <dbReference type="NCBI Taxonomy" id="546024"/>
    <lineage>
        <taxon>Bacteria</taxon>
        <taxon>Pseudomonadati</taxon>
        <taxon>Bacteroidota</taxon>
        <taxon>Flavobacteriia</taxon>
        <taxon>Flavobacteriales</taxon>
        <taxon>Flavobacteriaceae</taxon>
        <taxon>Psychroflexus</taxon>
    </lineage>
</organism>
<protein>
    <submittedName>
        <fullName evidence="3">NUDIX domain-containing protein</fullName>
    </submittedName>
</protein>
<dbReference type="InterPro" id="IPR015797">
    <property type="entry name" value="NUDIX_hydrolase-like_dom_sf"/>
</dbReference>
<feature type="domain" description="Nudix hydrolase" evidence="2">
    <location>
        <begin position="6"/>
        <end position="139"/>
    </location>
</feature>
<keyword evidence="1" id="KW-0378">Hydrolase</keyword>
<dbReference type="Pfam" id="PF00293">
    <property type="entry name" value="NUDIX"/>
    <property type="match status" value="1"/>
</dbReference>
<evidence type="ECO:0000256" key="1">
    <source>
        <dbReference type="ARBA" id="ARBA00022801"/>
    </source>
</evidence>
<dbReference type="PROSITE" id="PS51462">
    <property type="entry name" value="NUDIX"/>
    <property type="match status" value="1"/>
</dbReference>
<dbReference type="InterPro" id="IPR020084">
    <property type="entry name" value="NUDIX_hydrolase_CS"/>
</dbReference>
<name>A0ABW3GNB1_9FLAO</name>
<dbReference type="EMBL" id="JBHTIV010000002">
    <property type="protein sequence ID" value="MFD0931178.1"/>
    <property type="molecule type" value="Genomic_DNA"/>
</dbReference>
<evidence type="ECO:0000259" key="2">
    <source>
        <dbReference type="PROSITE" id="PS51462"/>
    </source>
</evidence>
<dbReference type="PROSITE" id="PS00893">
    <property type="entry name" value="NUDIX_BOX"/>
    <property type="match status" value="1"/>
</dbReference>
<gene>
    <name evidence="3" type="ORF">ACFQ0R_01055</name>
</gene>
<dbReference type="PANTHER" id="PTHR43736">
    <property type="entry name" value="ADP-RIBOSE PYROPHOSPHATASE"/>
    <property type="match status" value="1"/>
</dbReference>
<dbReference type="Gene3D" id="3.90.79.10">
    <property type="entry name" value="Nucleoside Triphosphate Pyrophosphohydrolase"/>
    <property type="match status" value="1"/>
</dbReference>
<dbReference type="InterPro" id="IPR000086">
    <property type="entry name" value="NUDIX_hydrolase_dom"/>
</dbReference>
<evidence type="ECO:0000313" key="3">
    <source>
        <dbReference type="EMBL" id="MFD0931178.1"/>
    </source>
</evidence>
<accession>A0ABW3GNB1</accession>
<dbReference type="SUPFAM" id="SSF55811">
    <property type="entry name" value="Nudix"/>
    <property type="match status" value="1"/>
</dbReference>
<dbReference type="CDD" id="cd18873">
    <property type="entry name" value="NUDIX_NadM_like"/>
    <property type="match status" value="1"/>
</dbReference>
<comment type="caution">
    <text evidence="3">The sequence shown here is derived from an EMBL/GenBank/DDBJ whole genome shotgun (WGS) entry which is preliminary data.</text>
</comment>
<keyword evidence="4" id="KW-1185">Reference proteome</keyword>
<dbReference type="RefSeq" id="WP_379656515.1">
    <property type="nucleotide sequence ID" value="NZ_JBHTIV010000002.1"/>
</dbReference>
<dbReference type="Proteomes" id="UP001597049">
    <property type="component" value="Unassembled WGS sequence"/>
</dbReference>
<proteinExistence type="predicted"/>
<evidence type="ECO:0000313" key="4">
    <source>
        <dbReference type="Proteomes" id="UP001597049"/>
    </source>
</evidence>
<dbReference type="PANTHER" id="PTHR43736:SF1">
    <property type="entry name" value="DIHYDRONEOPTERIN TRIPHOSPHATE DIPHOSPHATASE"/>
    <property type="match status" value="1"/>
</dbReference>
<reference evidence="4" key="1">
    <citation type="journal article" date="2019" name="Int. J. Syst. Evol. Microbiol.">
        <title>The Global Catalogue of Microorganisms (GCM) 10K type strain sequencing project: providing services to taxonomists for standard genome sequencing and annotation.</title>
        <authorList>
            <consortium name="The Broad Institute Genomics Platform"/>
            <consortium name="The Broad Institute Genome Sequencing Center for Infectious Disease"/>
            <person name="Wu L."/>
            <person name="Ma J."/>
        </authorList>
    </citation>
    <scope>NUCLEOTIDE SEQUENCE [LARGE SCALE GENOMIC DNA]</scope>
    <source>
        <strain evidence="4">CCUG 56752</strain>
    </source>
</reference>
<sequence>MSKLQSISVTVDAVIFFKEEQERFLLLIKRKRDPFKNHWALPGGFIDADELVINACQRELKEETNLDLSLDQFRFLSFYDKPNRDPRSRTITFAFVAEIENRIEVKGDDDADEAKWFNIQNLPKLAFDHLKIIKDAQNA</sequence>